<evidence type="ECO:0000313" key="1">
    <source>
        <dbReference type="EMBL" id="KAK7500825.1"/>
    </source>
</evidence>
<protein>
    <submittedName>
        <fullName evidence="1">Uncharacterized protein</fullName>
    </submittedName>
</protein>
<dbReference type="EMBL" id="JACVVK020000035">
    <property type="protein sequence ID" value="KAK7500825.1"/>
    <property type="molecule type" value="Genomic_DNA"/>
</dbReference>
<dbReference type="AlphaFoldDB" id="A0ABD0LMS9"/>
<proteinExistence type="predicted"/>
<keyword evidence="2" id="KW-1185">Reference proteome</keyword>
<feature type="non-terminal residue" evidence="1">
    <location>
        <position position="79"/>
    </location>
</feature>
<sequence length="79" mass="9157">GVEVSDAVRKRGRCESGCPEVTGRCGMTETVACRDYHSKMAHGDPITNRETFFRLHFVVSEPRRREHGRKEELRPEEQR</sequence>
<name>A0ABD0LMS9_9CAEN</name>
<organism evidence="1 2">
    <name type="scientific">Batillaria attramentaria</name>
    <dbReference type="NCBI Taxonomy" id="370345"/>
    <lineage>
        <taxon>Eukaryota</taxon>
        <taxon>Metazoa</taxon>
        <taxon>Spiralia</taxon>
        <taxon>Lophotrochozoa</taxon>
        <taxon>Mollusca</taxon>
        <taxon>Gastropoda</taxon>
        <taxon>Caenogastropoda</taxon>
        <taxon>Sorbeoconcha</taxon>
        <taxon>Cerithioidea</taxon>
        <taxon>Batillariidae</taxon>
        <taxon>Batillaria</taxon>
    </lineage>
</organism>
<evidence type="ECO:0000313" key="2">
    <source>
        <dbReference type="Proteomes" id="UP001519460"/>
    </source>
</evidence>
<dbReference type="Proteomes" id="UP001519460">
    <property type="component" value="Unassembled WGS sequence"/>
</dbReference>
<reference evidence="1 2" key="1">
    <citation type="journal article" date="2023" name="Sci. Data">
        <title>Genome assembly of the Korean intertidal mud-creeper Batillaria attramentaria.</title>
        <authorList>
            <person name="Patra A.K."/>
            <person name="Ho P.T."/>
            <person name="Jun S."/>
            <person name="Lee S.J."/>
            <person name="Kim Y."/>
            <person name="Won Y.J."/>
        </authorList>
    </citation>
    <scope>NUCLEOTIDE SEQUENCE [LARGE SCALE GENOMIC DNA]</scope>
    <source>
        <strain evidence="1">Wonlab-2016</strain>
    </source>
</reference>
<feature type="non-terminal residue" evidence="1">
    <location>
        <position position="1"/>
    </location>
</feature>
<gene>
    <name evidence="1" type="ORF">BaRGS_00008069</name>
</gene>
<accession>A0ABD0LMS9</accession>
<comment type="caution">
    <text evidence="1">The sequence shown here is derived from an EMBL/GenBank/DDBJ whole genome shotgun (WGS) entry which is preliminary data.</text>
</comment>